<dbReference type="FunFam" id="2.60.40.150:FF:000202">
    <property type="entry name" value="Uncharacterized protein, isoform B"/>
    <property type="match status" value="1"/>
</dbReference>
<reference evidence="6" key="1">
    <citation type="submission" date="2022-01" db="EMBL/GenBank/DDBJ databases">
        <authorList>
            <person name="King R."/>
        </authorList>
    </citation>
    <scope>NUCLEOTIDE SEQUENCE</scope>
</reference>
<evidence type="ECO:0000256" key="2">
    <source>
        <dbReference type="ARBA" id="ARBA00034103"/>
    </source>
</evidence>
<dbReference type="GO" id="GO:0044325">
    <property type="term" value="F:transmembrane transporter binding"/>
    <property type="evidence" value="ECO:0007669"/>
    <property type="project" value="TreeGrafter"/>
</dbReference>
<dbReference type="InterPro" id="IPR041489">
    <property type="entry name" value="PDZ_6"/>
</dbReference>
<dbReference type="OrthoDB" id="10059918at2759"/>
<organism evidence="6 7">
    <name type="scientific">Phyllotreta striolata</name>
    <name type="common">Striped flea beetle</name>
    <name type="synonym">Crioceris striolata</name>
    <dbReference type="NCBI Taxonomy" id="444603"/>
    <lineage>
        <taxon>Eukaryota</taxon>
        <taxon>Metazoa</taxon>
        <taxon>Ecdysozoa</taxon>
        <taxon>Arthropoda</taxon>
        <taxon>Hexapoda</taxon>
        <taxon>Insecta</taxon>
        <taxon>Pterygota</taxon>
        <taxon>Neoptera</taxon>
        <taxon>Endopterygota</taxon>
        <taxon>Coleoptera</taxon>
        <taxon>Polyphaga</taxon>
        <taxon>Cucujiformia</taxon>
        <taxon>Chrysomeloidea</taxon>
        <taxon>Chrysomelidae</taxon>
        <taxon>Galerucinae</taxon>
        <taxon>Alticini</taxon>
        <taxon>Phyllotreta</taxon>
    </lineage>
</organism>
<dbReference type="PROSITE" id="PS50004">
    <property type="entry name" value="C2"/>
    <property type="match status" value="2"/>
</dbReference>
<feature type="region of interest" description="Disordered" evidence="3">
    <location>
        <begin position="1"/>
        <end position="173"/>
    </location>
</feature>
<evidence type="ECO:0008006" key="8">
    <source>
        <dbReference type="Google" id="ProtNLM"/>
    </source>
</evidence>
<dbReference type="SUPFAM" id="SSF50156">
    <property type="entry name" value="PDZ domain-like"/>
    <property type="match status" value="1"/>
</dbReference>
<evidence type="ECO:0000256" key="1">
    <source>
        <dbReference type="ARBA" id="ARBA00023018"/>
    </source>
</evidence>
<dbReference type="InterPro" id="IPR000008">
    <property type="entry name" value="C2_dom"/>
</dbReference>
<dbReference type="Proteomes" id="UP001153712">
    <property type="component" value="Chromosome 12"/>
</dbReference>
<feature type="compositionally biased region" description="Pro residues" evidence="3">
    <location>
        <begin position="248"/>
        <end position="260"/>
    </location>
</feature>
<name>A0A9N9XL93_PHYSR</name>
<feature type="compositionally biased region" description="Polar residues" evidence="3">
    <location>
        <begin position="700"/>
        <end position="710"/>
    </location>
</feature>
<feature type="compositionally biased region" description="Low complexity" evidence="3">
    <location>
        <begin position="43"/>
        <end position="59"/>
    </location>
</feature>
<feature type="compositionally biased region" description="Polar residues" evidence="3">
    <location>
        <begin position="8"/>
        <end position="17"/>
    </location>
</feature>
<dbReference type="EMBL" id="OU900105">
    <property type="protein sequence ID" value="CAG9856212.1"/>
    <property type="molecule type" value="Genomic_DNA"/>
</dbReference>
<dbReference type="PROSITE" id="PS50106">
    <property type="entry name" value="PDZ"/>
    <property type="match status" value="1"/>
</dbReference>
<dbReference type="PANTHER" id="PTHR12157">
    <property type="entry name" value="REGULATING SYNAPTIC MEMBRANE EXOCYTOSIS PROTEIN"/>
    <property type="match status" value="1"/>
</dbReference>
<comment type="subcellular location">
    <subcellularLocation>
        <location evidence="2">Synapse</location>
    </subcellularLocation>
</comment>
<dbReference type="Pfam" id="PF00168">
    <property type="entry name" value="C2"/>
    <property type="match status" value="2"/>
</dbReference>
<feature type="region of interest" description="Disordered" evidence="3">
    <location>
        <begin position="694"/>
        <end position="738"/>
    </location>
</feature>
<feature type="domain" description="C2" evidence="4">
    <location>
        <begin position="488"/>
        <end position="614"/>
    </location>
</feature>
<dbReference type="Gene3D" id="2.60.40.150">
    <property type="entry name" value="C2 domain"/>
    <property type="match status" value="2"/>
</dbReference>
<dbReference type="GO" id="GO:0031267">
    <property type="term" value="F:small GTPase binding"/>
    <property type="evidence" value="ECO:0007669"/>
    <property type="project" value="InterPro"/>
</dbReference>
<dbReference type="GO" id="GO:0042734">
    <property type="term" value="C:presynaptic membrane"/>
    <property type="evidence" value="ECO:0007669"/>
    <property type="project" value="TreeGrafter"/>
</dbReference>
<keyword evidence="1" id="KW-0770">Synapse</keyword>
<dbReference type="FunFam" id="2.30.42.10:FF:000204">
    <property type="entry name" value="Fife, isoform B"/>
    <property type="match status" value="1"/>
</dbReference>
<feature type="region of interest" description="Disordered" evidence="3">
    <location>
        <begin position="456"/>
        <end position="478"/>
    </location>
</feature>
<feature type="region of interest" description="Disordered" evidence="3">
    <location>
        <begin position="245"/>
        <end position="272"/>
    </location>
</feature>
<feature type="compositionally biased region" description="Basic residues" evidence="3">
    <location>
        <begin position="146"/>
        <end position="155"/>
    </location>
</feature>
<dbReference type="GO" id="GO:0048788">
    <property type="term" value="C:cytoskeleton of presynaptic active zone"/>
    <property type="evidence" value="ECO:0007669"/>
    <property type="project" value="TreeGrafter"/>
</dbReference>
<dbReference type="GO" id="GO:0048167">
    <property type="term" value="P:regulation of synaptic plasticity"/>
    <property type="evidence" value="ECO:0007669"/>
    <property type="project" value="TreeGrafter"/>
</dbReference>
<evidence type="ECO:0000313" key="7">
    <source>
        <dbReference type="Proteomes" id="UP001153712"/>
    </source>
</evidence>
<dbReference type="InterPro" id="IPR039032">
    <property type="entry name" value="Rim-like"/>
</dbReference>
<evidence type="ECO:0000259" key="5">
    <source>
        <dbReference type="PROSITE" id="PS50106"/>
    </source>
</evidence>
<evidence type="ECO:0000256" key="3">
    <source>
        <dbReference type="SAM" id="MobiDB-lite"/>
    </source>
</evidence>
<feature type="region of interest" description="Disordered" evidence="3">
    <location>
        <begin position="619"/>
        <end position="649"/>
    </location>
</feature>
<dbReference type="Pfam" id="PF17820">
    <property type="entry name" value="PDZ_6"/>
    <property type="match status" value="1"/>
</dbReference>
<accession>A0A9N9XL93</accession>
<protein>
    <recommendedName>
        <fullName evidence="8">Regulating synaptic membrane exocytosis protein 2</fullName>
    </recommendedName>
</protein>
<dbReference type="SMART" id="SM00228">
    <property type="entry name" value="PDZ"/>
    <property type="match status" value="1"/>
</dbReference>
<dbReference type="GO" id="GO:0048791">
    <property type="term" value="P:calcium ion-regulated exocytosis of neurotransmitter"/>
    <property type="evidence" value="ECO:0007669"/>
    <property type="project" value="TreeGrafter"/>
</dbReference>
<feature type="compositionally biased region" description="Gly residues" evidence="3">
    <location>
        <begin position="60"/>
        <end position="79"/>
    </location>
</feature>
<feature type="domain" description="C2" evidence="4">
    <location>
        <begin position="836"/>
        <end position="956"/>
    </location>
</feature>
<dbReference type="AlphaFoldDB" id="A0A9N9XL93"/>
<dbReference type="InterPro" id="IPR035892">
    <property type="entry name" value="C2_domain_sf"/>
</dbReference>
<dbReference type="InterPro" id="IPR036034">
    <property type="entry name" value="PDZ_sf"/>
</dbReference>
<dbReference type="InterPro" id="IPR001478">
    <property type="entry name" value="PDZ"/>
</dbReference>
<dbReference type="Gene3D" id="2.30.42.10">
    <property type="match status" value="1"/>
</dbReference>
<dbReference type="CDD" id="cd06714">
    <property type="entry name" value="PDZ_RIM-like"/>
    <property type="match status" value="1"/>
</dbReference>
<feature type="domain" description="PDZ" evidence="5">
    <location>
        <begin position="333"/>
        <end position="424"/>
    </location>
</feature>
<dbReference type="GO" id="GO:0042391">
    <property type="term" value="P:regulation of membrane potential"/>
    <property type="evidence" value="ECO:0007669"/>
    <property type="project" value="TreeGrafter"/>
</dbReference>
<feature type="region of interest" description="Disordered" evidence="3">
    <location>
        <begin position="788"/>
        <end position="836"/>
    </location>
</feature>
<sequence>MDEKTLKKTQPINLQKTPKNHLKIDEKSIKTPPKIPQKKKFQYKSCNAGIRRPGWARPAAGGGGGGIGGGGLGLGGLGSGLAPPRSPELRRHSDVSPASLKELEKLKGAGAKTPDPDWSRNRCGRSAASSRQNSPPRDAPPAAAPRPRRPSRVARQHSYDDESNESPSRQLPSQLNNLYIRAIFRPLPQVKNPLAPGSNQDNGLGLPAPMPRRASAYDVFSVPGLSTVTAAPAAASVAGRRASFRIAPPEPGSPPSPDGPPATLVAPEEDRRMRRRGSHLPDIAGLRPMVPRPAPALEDLEATPRRQQSVDAEAIRIVIHDVDSGTAAAAQKRVLLRRDPADKAHRTRGFGMRVVGGKTAPDGRLFAYIVWTVPGGPAEKGGLQQGDKVLEWGGVSLIDRSFEEVCAIMDRTGDTVELLVEHATDLRMCDLLDDPIPPPSTIITGRKPSEANISALHIEPPETDKTPSSPTRRKLPKTPEQIARERAVSGRIQIQVWYHDERKELVVAVLAADELAARDDSLGFGSLPEAYARLCLLPLTSEEHCVQTEVAPASQNPIWNANLNFPNVPGDELMERVLEITLWDLIPRNEHAFLGECSVDIQKAFLDDRAVWCRLEDPRQARGKSPHTSPRASIAGAGKRGDFGAQRSVSDDVDSIGECASLLHPDHAWGSRRGSSQSEQLEVEVYELGKDFSRSLPGSRRSSFQSAQEQQEVERPAAPPPPSYSRDRRRSSCTRMLRDPEEILKSLKAVKGELGRTMSLTGDKRHRRKCCCRILRVVSISWLNWEGSSGAGSRDSRKESVAESSEPSKDSPPSSPERTSPPQLGPGQIKPRGFRLSSTKPVEIKLGLQMTKGQLEVEVACARHIPAKEAPPDTYVKCYLRDGDRWLQKKKTRVAKHSCEPQFRQTLRYQACDALGRSLVVMLWERQGGFEHNHGLGGAEVALDAVTLTHVTSGWYPLFPIHSLGSDSNDSP</sequence>
<dbReference type="GO" id="GO:0050806">
    <property type="term" value="P:positive regulation of synaptic transmission"/>
    <property type="evidence" value="ECO:0007669"/>
    <property type="project" value="TreeGrafter"/>
</dbReference>
<evidence type="ECO:0000259" key="4">
    <source>
        <dbReference type="PROSITE" id="PS50004"/>
    </source>
</evidence>
<evidence type="ECO:0000313" key="6">
    <source>
        <dbReference type="EMBL" id="CAG9856212.1"/>
    </source>
</evidence>
<dbReference type="SMART" id="SM00239">
    <property type="entry name" value="C2"/>
    <property type="match status" value="2"/>
</dbReference>
<dbReference type="PANTHER" id="PTHR12157:SF24">
    <property type="entry name" value="FIFE, ISOFORM D"/>
    <property type="match status" value="1"/>
</dbReference>
<feature type="compositionally biased region" description="Basic and acidic residues" evidence="3">
    <location>
        <begin position="794"/>
        <end position="809"/>
    </location>
</feature>
<keyword evidence="7" id="KW-1185">Reference proteome</keyword>
<gene>
    <name evidence="6" type="ORF">PHYEVI_LOCUS2638</name>
</gene>
<proteinExistence type="predicted"/>
<dbReference type="SUPFAM" id="SSF49562">
    <property type="entry name" value="C2 domain (Calcium/lipid-binding domain, CaLB)"/>
    <property type="match status" value="2"/>
</dbReference>